<dbReference type="PROSITE" id="PS00924">
    <property type="entry name" value="ASP_GLU_RACEMASE_2"/>
    <property type="match status" value="1"/>
</dbReference>
<comment type="function">
    <text evidence="7">Provides the (R)-glutamate required for cell wall biosynthesis.</text>
</comment>
<dbReference type="InterPro" id="IPR018187">
    <property type="entry name" value="Asp/Glu_racemase_AS_1"/>
</dbReference>
<dbReference type="PROSITE" id="PS00923">
    <property type="entry name" value="ASP_GLU_RACEMASE_1"/>
    <property type="match status" value="1"/>
</dbReference>
<dbReference type="GO" id="GO:0071555">
    <property type="term" value="P:cell wall organization"/>
    <property type="evidence" value="ECO:0007669"/>
    <property type="project" value="UniProtKB-KW"/>
</dbReference>
<evidence type="ECO:0000256" key="5">
    <source>
        <dbReference type="ARBA" id="ARBA00023235"/>
    </source>
</evidence>
<dbReference type="HAMAP" id="MF_00258">
    <property type="entry name" value="Glu_racemase"/>
    <property type="match status" value="1"/>
</dbReference>
<dbReference type="GO" id="GO:0009252">
    <property type="term" value="P:peptidoglycan biosynthetic process"/>
    <property type="evidence" value="ECO:0007669"/>
    <property type="project" value="UniProtKB-UniRule"/>
</dbReference>
<dbReference type="GO" id="GO:0008360">
    <property type="term" value="P:regulation of cell shape"/>
    <property type="evidence" value="ECO:0007669"/>
    <property type="project" value="UniProtKB-KW"/>
</dbReference>
<feature type="binding site" evidence="7">
    <location>
        <begin position="56"/>
        <end position="57"/>
    </location>
    <ligand>
        <name>substrate</name>
    </ligand>
</feature>
<feature type="active site" description="Proton donor/acceptor" evidence="7">
    <location>
        <position position="87"/>
    </location>
</feature>
<evidence type="ECO:0000256" key="2">
    <source>
        <dbReference type="ARBA" id="ARBA00013090"/>
    </source>
</evidence>
<evidence type="ECO:0000256" key="6">
    <source>
        <dbReference type="ARBA" id="ARBA00023316"/>
    </source>
</evidence>
<keyword evidence="6 7" id="KW-0961">Cell wall biogenesis/degradation</keyword>
<accession>A0A1W2E7N6</accession>
<reference evidence="9" key="1">
    <citation type="submission" date="2017-04" db="EMBL/GenBank/DDBJ databases">
        <authorList>
            <person name="Varghese N."/>
            <person name="Submissions S."/>
        </authorList>
    </citation>
    <scope>NUCLEOTIDE SEQUENCE [LARGE SCALE GENOMIC DNA]</scope>
    <source>
        <strain evidence="9">DSM 12126</strain>
    </source>
</reference>
<dbReference type="UniPathway" id="UPA00219"/>
<dbReference type="InterPro" id="IPR033134">
    <property type="entry name" value="Asp/Glu_racemase_AS_2"/>
</dbReference>
<dbReference type="InterPro" id="IPR004391">
    <property type="entry name" value="Glu_race"/>
</dbReference>
<evidence type="ECO:0000313" key="9">
    <source>
        <dbReference type="Proteomes" id="UP000192756"/>
    </source>
</evidence>
<dbReference type="FunFam" id="3.40.50.1860:FF:000001">
    <property type="entry name" value="Glutamate racemase"/>
    <property type="match status" value="1"/>
</dbReference>
<name>A0A1W2E7N6_9SPHI</name>
<keyword evidence="5 7" id="KW-0413">Isomerase</keyword>
<protein>
    <recommendedName>
        <fullName evidence="2 7">Glutamate racemase</fullName>
        <ecNumber evidence="2 7">5.1.1.3</ecNumber>
    </recommendedName>
</protein>
<dbReference type="Pfam" id="PF01177">
    <property type="entry name" value="Asp_Glu_race"/>
    <property type="match status" value="1"/>
</dbReference>
<feature type="binding site" evidence="7">
    <location>
        <begin position="24"/>
        <end position="25"/>
    </location>
    <ligand>
        <name>substrate</name>
    </ligand>
</feature>
<feature type="binding site" evidence="7">
    <location>
        <begin position="207"/>
        <end position="208"/>
    </location>
    <ligand>
        <name>substrate</name>
    </ligand>
</feature>
<keyword evidence="4 7" id="KW-0573">Peptidoglycan synthesis</keyword>
<evidence type="ECO:0000256" key="4">
    <source>
        <dbReference type="ARBA" id="ARBA00022984"/>
    </source>
</evidence>
<comment type="pathway">
    <text evidence="7">Cell wall biogenesis; peptidoglycan biosynthesis.</text>
</comment>
<dbReference type="PANTHER" id="PTHR21198:SF2">
    <property type="entry name" value="GLUTAMATE RACEMASE"/>
    <property type="match status" value="1"/>
</dbReference>
<dbReference type="Gene3D" id="3.40.50.1860">
    <property type="match status" value="2"/>
</dbReference>
<dbReference type="Proteomes" id="UP000192756">
    <property type="component" value="Unassembled WGS sequence"/>
</dbReference>
<proteinExistence type="inferred from homology"/>
<dbReference type="EC" id="5.1.1.3" evidence="2 7"/>
<dbReference type="GO" id="GO:0008881">
    <property type="term" value="F:glutamate racemase activity"/>
    <property type="evidence" value="ECO:0007669"/>
    <property type="project" value="UniProtKB-UniRule"/>
</dbReference>
<feature type="active site" description="Proton donor/acceptor" evidence="7">
    <location>
        <position position="206"/>
    </location>
</feature>
<comment type="catalytic activity">
    <reaction evidence="1 7">
        <text>L-glutamate = D-glutamate</text>
        <dbReference type="Rhea" id="RHEA:12813"/>
        <dbReference type="ChEBI" id="CHEBI:29985"/>
        <dbReference type="ChEBI" id="CHEBI:29986"/>
        <dbReference type="EC" id="5.1.1.3"/>
    </reaction>
</comment>
<organism evidence="8 9">
    <name type="scientific">Pedobacter africanus</name>
    <dbReference type="NCBI Taxonomy" id="151894"/>
    <lineage>
        <taxon>Bacteria</taxon>
        <taxon>Pseudomonadati</taxon>
        <taxon>Bacteroidota</taxon>
        <taxon>Sphingobacteriia</taxon>
        <taxon>Sphingobacteriales</taxon>
        <taxon>Sphingobacteriaceae</taxon>
        <taxon>Pedobacter</taxon>
    </lineage>
</organism>
<dbReference type="AlphaFoldDB" id="A0A1W2E7N6"/>
<evidence type="ECO:0000256" key="3">
    <source>
        <dbReference type="ARBA" id="ARBA00022960"/>
    </source>
</evidence>
<dbReference type="EMBL" id="FWXT01000005">
    <property type="protein sequence ID" value="SMD05557.1"/>
    <property type="molecule type" value="Genomic_DNA"/>
</dbReference>
<dbReference type="PANTHER" id="PTHR21198">
    <property type="entry name" value="GLUTAMATE RACEMASE"/>
    <property type="match status" value="1"/>
</dbReference>
<comment type="similarity">
    <text evidence="7">Belongs to the aspartate/glutamate racemases family.</text>
</comment>
<gene>
    <name evidence="7" type="primary">murI</name>
    <name evidence="8" type="ORF">SAMN04488524_4489</name>
</gene>
<evidence type="ECO:0000256" key="1">
    <source>
        <dbReference type="ARBA" id="ARBA00001602"/>
    </source>
</evidence>
<sequence>MRDHAIALGPLFIMENKQSIGIFDSGYGGLTVFKSIARKLPQYNYIYLGDNARTPYGDHSFETIYQYTLECVEWLFAQGCPLVILACNTASAKALRSIQQNILPFKYPDRRVLGVIRPTAEIVGGFTKTKRIGIMGTRGTVNSESYLMEINKFFPEITISQQSCPMWVPLIENDEHLNPGADYFVAKYVNQLMQKDDQIDCIVLACTHYPLLVPKIKKILPDGVELLAQDDIVANSLSLYLENHPEIASRIDKGNATSFFTSGDAAAFDAHASIFFGAAVVSNHVNLKP</sequence>
<dbReference type="InterPro" id="IPR015942">
    <property type="entry name" value="Asp/Glu/hydantoin_racemase"/>
</dbReference>
<keyword evidence="9" id="KW-1185">Reference proteome</keyword>
<feature type="binding site" evidence="7">
    <location>
        <begin position="88"/>
        <end position="89"/>
    </location>
    <ligand>
        <name>substrate</name>
    </ligand>
</feature>
<dbReference type="NCBIfam" id="TIGR00067">
    <property type="entry name" value="glut_race"/>
    <property type="match status" value="1"/>
</dbReference>
<dbReference type="STRING" id="151894.SAMN04488524_4489"/>
<keyword evidence="3 7" id="KW-0133">Cell shape</keyword>
<dbReference type="SUPFAM" id="SSF53681">
    <property type="entry name" value="Aspartate/glutamate racemase"/>
    <property type="match status" value="2"/>
</dbReference>
<evidence type="ECO:0000313" key="8">
    <source>
        <dbReference type="EMBL" id="SMD05557.1"/>
    </source>
</evidence>
<evidence type="ECO:0000256" key="7">
    <source>
        <dbReference type="HAMAP-Rule" id="MF_00258"/>
    </source>
</evidence>
<dbReference type="InterPro" id="IPR001920">
    <property type="entry name" value="Asp/Glu_race"/>
</dbReference>